<feature type="compositionally biased region" description="Low complexity" evidence="7">
    <location>
        <begin position="729"/>
        <end position="739"/>
    </location>
</feature>
<evidence type="ECO:0000313" key="10">
    <source>
        <dbReference type="EMBL" id="AXQ55657.1"/>
    </source>
</evidence>
<feature type="transmembrane region" description="Helical" evidence="8">
    <location>
        <begin position="544"/>
        <end position="562"/>
    </location>
</feature>
<feature type="region of interest" description="Disordered" evidence="7">
    <location>
        <begin position="715"/>
        <end position="739"/>
    </location>
</feature>
<dbReference type="SUPFAM" id="SSF82866">
    <property type="entry name" value="Multidrug efflux transporter AcrB transmembrane domain"/>
    <property type="match status" value="2"/>
</dbReference>
<proteinExistence type="inferred from homology"/>
<evidence type="ECO:0000259" key="9">
    <source>
        <dbReference type="PROSITE" id="PS50156"/>
    </source>
</evidence>
<feature type="transmembrane region" description="Helical" evidence="8">
    <location>
        <begin position="672"/>
        <end position="690"/>
    </location>
</feature>
<feature type="transmembrane region" description="Helical" evidence="8">
    <location>
        <begin position="814"/>
        <end position="833"/>
    </location>
</feature>
<dbReference type="InterPro" id="IPR050545">
    <property type="entry name" value="Mycobact_MmpL"/>
</dbReference>
<dbReference type="NCBIfam" id="TIGR03954">
    <property type="entry name" value="integ_memb_HG"/>
    <property type="match status" value="1"/>
</dbReference>
<feature type="transmembrane region" description="Helical" evidence="8">
    <location>
        <begin position="642"/>
        <end position="666"/>
    </location>
</feature>
<evidence type="ECO:0000256" key="1">
    <source>
        <dbReference type="ARBA" id="ARBA00004651"/>
    </source>
</evidence>
<dbReference type="Pfam" id="PF03176">
    <property type="entry name" value="MMPL"/>
    <property type="match status" value="2"/>
</dbReference>
<keyword evidence="4 8" id="KW-0812">Transmembrane</keyword>
<dbReference type="EMBL" id="CP031742">
    <property type="protein sequence ID" value="AXQ55657.1"/>
    <property type="molecule type" value="Genomic_DNA"/>
</dbReference>
<feature type="transmembrane region" description="Helical" evidence="8">
    <location>
        <begin position="748"/>
        <end position="769"/>
    </location>
</feature>
<dbReference type="PANTHER" id="PTHR33406">
    <property type="entry name" value="MEMBRANE PROTEIN MJ1562-RELATED"/>
    <property type="match status" value="1"/>
</dbReference>
<comment type="similarity">
    <text evidence="2">Belongs to the resistance-nodulation-cell division (RND) (TC 2.A.6) family. MmpL subfamily.</text>
</comment>
<dbReference type="PROSITE" id="PS50156">
    <property type="entry name" value="SSD"/>
    <property type="match status" value="2"/>
</dbReference>
<keyword evidence="5 8" id="KW-1133">Transmembrane helix</keyword>
<feature type="transmembrane region" description="Helical" evidence="8">
    <location>
        <begin position="217"/>
        <end position="238"/>
    </location>
</feature>
<dbReference type="InterPro" id="IPR004869">
    <property type="entry name" value="MMPL_dom"/>
</dbReference>
<keyword evidence="6 8" id="KW-0472">Membrane</keyword>
<dbReference type="InterPro" id="IPR023845">
    <property type="entry name" value="DUF3817_TM"/>
</dbReference>
<evidence type="ECO:0000256" key="5">
    <source>
        <dbReference type="ARBA" id="ARBA00022989"/>
    </source>
</evidence>
<accession>A0A385DDA7</accession>
<feature type="transmembrane region" description="Helical" evidence="8">
    <location>
        <begin position="250"/>
        <end position="272"/>
    </location>
</feature>
<feature type="transmembrane region" description="Helical" evidence="8">
    <location>
        <begin position="325"/>
        <end position="348"/>
    </location>
</feature>
<sequence>MQPTLSRALRCLLGSKKRAAAVVAFWVLIAGLLAGVAPTLESVEDNASANLPPAASDSMKARDLIRAELPGQDAIPAIVVVRGEGGDAGTRAEEAVERISTALSADSRPEQVTGVISTATTPRAAAELVSEDRDTQLVIVPMKGSASDESFQDAVGEVRALAADRAGSAEVAVTGPAGIATDTVKVFSSGDKVMLLATILLVLFILLAIYRSPLMALVPLLAVGVAMRVAETTGAFLADAGLITVSSQTASIMTVLLFGVGTDYALIITARYREALLDEPDRPRAMQVAVRRTAESVLASASTIVLAMFALLAAVSPALRGFGPYLALGVAVMALVAFTFLPALVLLLGKGVFWPGGVDKAAARSRGAGVWHRVATLVARAPVRVASVVIALLVAMSAGLLGYQESFNTLSGFRTATESERGQRLVQEEFGPGESAPSTVVIRAAEDLRTTSVPADVTAALTDADDVSRIDEGPRFSEDGRTAFYEVVLDHDPYSSEALDAIGPLTETARAATDAAGVQDATVLVGGETAQTADIRSALDRDTLIIVILVLVIVTAVLVLLLRSLLAPLYLVGTLILSFLATLGATTFFTLTVLGDEGLGNRVTAYIFVFLVALGVDYNIFIMSRFKQELRTLPPGKAISAALTRTGGVVSSAGLILAATFAVLMTQPIRELFQFGFAMAFGILLDTFVIRPLLVPALVRLLGDHALWPTRPAALSEPSAPARPAEQTAPEADAAPASAPSSGRLLRAFTWIAVVEACTWAGLLIGMYLKYIPETTELGVRIFGALHGAAFIVYVLLTLLVALRLKWGLGRTTLFALLAAIPPFATIAFETWARRTGRLPGPDAVGAVGTARTSPDVR</sequence>
<comment type="subcellular location">
    <subcellularLocation>
        <location evidence="1">Cell membrane</location>
        <topology evidence="1">Multi-pass membrane protein</topology>
    </subcellularLocation>
</comment>
<reference evidence="10 11" key="1">
    <citation type="submission" date="2018-08" db="EMBL/GenBank/DDBJ databases">
        <authorList>
            <person name="Ferrada E.E."/>
            <person name="Latorre B.A."/>
        </authorList>
    </citation>
    <scope>NUCLEOTIDE SEQUENCE [LARGE SCALE GENOMIC DNA]</scope>
    <source>
        <strain evidence="10 11">VK-A60T</strain>
    </source>
</reference>
<evidence type="ECO:0000256" key="7">
    <source>
        <dbReference type="SAM" id="MobiDB-lite"/>
    </source>
</evidence>
<dbReference type="AlphaFoldDB" id="A0A385DDA7"/>
<dbReference type="GO" id="GO:0005886">
    <property type="term" value="C:plasma membrane"/>
    <property type="evidence" value="ECO:0007669"/>
    <property type="project" value="UniProtKB-SubCell"/>
</dbReference>
<dbReference type="GeneID" id="300115344"/>
<name>A0A385DDA7_9ACTN</name>
<evidence type="ECO:0000256" key="2">
    <source>
        <dbReference type="ARBA" id="ARBA00010157"/>
    </source>
</evidence>
<keyword evidence="3" id="KW-1003">Cell membrane</keyword>
<dbReference type="KEGG" id="sky:D0C37_14265"/>
<gene>
    <name evidence="10" type="ORF">D0C37_14265</name>
</gene>
<dbReference type="PANTHER" id="PTHR33406:SF6">
    <property type="entry name" value="MEMBRANE PROTEIN YDGH-RELATED"/>
    <property type="match status" value="1"/>
</dbReference>
<feature type="transmembrane region" description="Helical" evidence="8">
    <location>
        <begin position="383"/>
        <end position="403"/>
    </location>
</feature>
<dbReference type="RefSeq" id="WP_117349484.1">
    <property type="nucleotide sequence ID" value="NZ_CP031742.1"/>
</dbReference>
<evidence type="ECO:0000256" key="8">
    <source>
        <dbReference type="SAM" id="Phobius"/>
    </source>
</evidence>
<feature type="transmembrane region" description="Helical" evidence="8">
    <location>
        <begin position="603"/>
        <end position="621"/>
    </location>
</feature>
<feature type="transmembrane region" description="Helical" evidence="8">
    <location>
        <begin position="781"/>
        <end position="802"/>
    </location>
</feature>
<evidence type="ECO:0000256" key="6">
    <source>
        <dbReference type="ARBA" id="ARBA00023136"/>
    </source>
</evidence>
<organism evidence="10 11">
    <name type="scientific">Streptomyces koyangensis</name>
    <dbReference type="NCBI Taxonomy" id="188770"/>
    <lineage>
        <taxon>Bacteria</taxon>
        <taxon>Bacillati</taxon>
        <taxon>Actinomycetota</taxon>
        <taxon>Actinomycetes</taxon>
        <taxon>Kitasatosporales</taxon>
        <taxon>Streptomycetaceae</taxon>
        <taxon>Streptomyces</taxon>
        <taxon>Streptomyces aurantiacus group</taxon>
    </lineage>
</organism>
<feature type="domain" description="SSD" evidence="9">
    <location>
        <begin position="241"/>
        <end position="347"/>
    </location>
</feature>
<evidence type="ECO:0000256" key="3">
    <source>
        <dbReference type="ARBA" id="ARBA00022475"/>
    </source>
</evidence>
<dbReference type="Pfam" id="PF12823">
    <property type="entry name" value="DUF3817"/>
    <property type="match status" value="1"/>
</dbReference>
<feature type="domain" description="SSD" evidence="9">
    <location>
        <begin position="574"/>
        <end position="700"/>
    </location>
</feature>
<evidence type="ECO:0000313" key="11">
    <source>
        <dbReference type="Proteomes" id="UP000259636"/>
    </source>
</evidence>
<protein>
    <submittedName>
        <fullName evidence="10">DUF3817 domain-containing protein</fullName>
    </submittedName>
</protein>
<feature type="transmembrane region" description="Helical" evidence="8">
    <location>
        <begin position="293"/>
        <end position="319"/>
    </location>
</feature>
<dbReference type="InterPro" id="IPR000731">
    <property type="entry name" value="SSD"/>
</dbReference>
<feature type="transmembrane region" description="Helical" evidence="8">
    <location>
        <begin position="193"/>
        <end position="210"/>
    </location>
</feature>
<evidence type="ECO:0000256" key="4">
    <source>
        <dbReference type="ARBA" id="ARBA00022692"/>
    </source>
</evidence>
<dbReference type="Gene3D" id="1.20.1640.10">
    <property type="entry name" value="Multidrug efflux transporter AcrB transmembrane domain"/>
    <property type="match status" value="2"/>
</dbReference>
<feature type="transmembrane region" description="Helical" evidence="8">
    <location>
        <begin position="569"/>
        <end position="591"/>
    </location>
</feature>
<dbReference type="Proteomes" id="UP000259636">
    <property type="component" value="Chromosome"/>
</dbReference>